<comment type="caution">
    <text evidence="3">The sequence shown here is derived from an EMBL/GenBank/DDBJ whole genome shotgun (WGS) entry which is preliminary data.</text>
</comment>
<proteinExistence type="predicted"/>
<evidence type="ECO:0000256" key="1">
    <source>
        <dbReference type="ARBA" id="ARBA00022723"/>
    </source>
</evidence>
<dbReference type="PANTHER" id="PTHR35848">
    <property type="entry name" value="OXALATE-BINDING PROTEIN"/>
    <property type="match status" value="1"/>
</dbReference>
<dbReference type="RefSeq" id="WP_148602085.1">
    <property type="nucleotide sequence ID" value="NZ_RXYB01000001.1"/>
</dbReference>
<dbReference type="Gene3D" id="2.60.120.10">
    <property type="entry name" value="Jelly Rolls"/>
    <property type="match status" value="1"/>
</dbReference>
<dbReference type="PANTHER" id="PTHR35848:SF6">
    <property type="entry name" value="CUPIN TYPE-2 DOMAIN-CONTAINING PROTEIN"/>
    <property type="match status" value="1"/>
</dbReference>
<dbReference type="Proteomes" id="UP000653358">
    <property type="component" value="Unassembled WGS sequence"/>
</dbReference>
<dbReference type="InterPro" id="IPR014710">
    <property type="entry name" value="RmlC-like_jellyroll"/>
</dbReference>
<organism evidence="3 4">
    <name type="scientific">Acetobacterium tundrae</name>
    <dbReference type="NCBI Taxonomy" id="132932"/>
    <lineage>
        <taxon>Bacteria</taxon>
        <taxon>Bacillati</taxon>
        <taxon>Bacillota</taxon>
        <taxon>Clostridia</taxon>
        <taxon>Eubacteriales</taxon>
        <taxon>Eubacteriaceae</taxon>
        <taxon>Acetobacterium</taxon>
    </lineage>
</organism>
<dbReference type="CDD" id="cd02221">
    <property type="entry name" value="cupin_TM1287-like"/>
    <property type="match status" value="1"/>
</dbReference>
<dbReference type="InterPro" id="IPR051610">
    <property type="entry name" value="GPI/OXD"/>
</dbReference>
<evidence type="ECO:0000313" key="4">
    <source>
        <dbReference type="Proteomes" id="UP000653358"/>
    </source>
</evidence>
<reference evidence="3 4" key="1">
    <citation type="journal article" date="2020" name="mSystems">
        <title>Defining Genomic and Predicted Metabolic Features of the Acetobacterium Genus.</title>
        <authorList>
            <person name="Ross D.E."/>
            <person name="Marshall C.W."/>
            <person name="Gulliver D."/>
            <person name="May H.D."/>
            <person name="Norman R.S."/>
        </authorList>
    </citation>
    <scope>NUCLEOTIDE SEQUENCE [LARGE SCALE GENOMIC DNA]</scope>
    <source>
        <strain evidence="3 4">DSM 9173</strain>
    </source>
</reference>
<evidence type="ECO:0000313" key="3">
    <source>
        <dbReference type="EMBL" id="MBC3795528.1"/>
    </source>
</evidence>
<dbReference type="EMBL" id="WJBB01000001">
    <property type="protein sequence ID" value="MBC3795528.1"/>
    <property type="molecule type" value="Genomic_DNA"/>
</dbReference>
<dbReference type="InterPro" id="IPR013096">
    <property type="entry name" value="Cupin_2"/>
</dbReference>
<dbReference type="InterPro" id="IPR011051">
    <property type="entry name" value="RmlC_Cupin_sf"/>
</dbReference>
<gene>
    <name evidence="3" type="ORF">GH807_00490</name>
</gene>
<feature type="domain" description="Cupin type-2" evidence="2">
    <location>
        <begin position="44"/>
        <end position="110"/>
    </location>
</feature>
<dbReference type="Pfam" id="PF07883">
    <property type="entry name" value="Cupin_2"/>
    <property type="match status" value="1"/>
</dbReference>
<accession>A0ABR6WG86</accession>
<protein>
    <submittedName>
        <fullName evidence="3">Cupin domain-containing protein</fullName>
    </submittedName>
</protein>
<sequence>MIVNKNAREIEVKKNMHEGKGEIEITHVLKNENLGKNARLYAEIIIKPGDSIGNHQHIDEKEIFYFLSGSGIVTDNEEQIGVGPGDVMITPDRSFHSVSNNGTENLVIMALILRD</sequence>
<keyword evidence="1" id="KW-0479">Metal-binding</keyword>
<keyword evidence="4" id="KW-1185">Reference proteome</keyword>
<evidence type="ECO:0000259" key="2">
    <source>
        <dbReference type="Pfam" id="PF07883"/>
    </source>
</evidence>
<name>A0ABR6WG86_9FIRM</name>
<dbReference type="SUPFAM" id="SSF51182">
    <property type="entry name" value="RmlC-like cupins"/>
    <property type="match status" value="1"/>
</dbReference>